<dbReference type="PANTHER" id="PTHR10465:SF0">
    <property type="entry name" value="SARCALUMENIN"/>
    <property type="match status" value="1"/>
</dbReference>
<dbReference type="SUPFAM" id="SSF52540">
    <property type="entry name" value="P-loop containing nucleoside triphosphate hydrolases"/>
    <property type="match status" value="1"/>
</dbReference>
<evidence type="ECO:0000313" key="8">
    <source>
        <dbReference type="EMBL" id="MCG8148642.1"/>
    </source>
</evidence>
<evidence type="ECO:0000256" key="6">
    <source>
        <dbReference type="SAM" id="Coils"/>
    </source>
</evidence>
<sequence length="762" mass="86166">MITTNIQTEFQKLHNVLTRFKADLPSNDLLELDTFFKVYENNIQSAIESGRNLRIAIVGQMKAGKSSFLNALLFPVDVLPKAATPMTAALTKIAYAPKPYVEIEFYSHADWQQIEENAQEYTRQYLEKESELLQQAQASQSTSLFGGMSRFGRNNAPVAQPKTINSASIQQEISHELRSCYELVEIAKAINVHEFLGKTQKIEADNLAKLALQMTNYVGSTGKYTAITKMLSLFADDERLKDIEIYDTPGFNDPVVSRGTQTRKFLGQCDVVFLLSSVNQFLTKSDLALLREQLTSAGIDSKAVHIIATQRDIAISMDRDLVTKAKLLALQKPETERDKVTVGAMVYLLQQKIESMAQQTLQLHLTGDSVDDTTRNLLTHLLEKKPATVSAISWRMAEQLPNLGSDLVESYHRLVQDTGYQFSEADLRSFSNIVPLRDMMGEQKHQKHELLARKLDNLSQGANTYLFNLKQKTLANIDERLAQLDNSNIDQLKRREELLTKKLRSGKQGISDTLGEESDIILAKVEDFISELYRLRDQFSNIETLESRSYRTETYEQGGFWGGLFSFFGSPIYRTREVEVVTTYAQVQDSIEQIEAFAEESLSQLQNGLTTIVNMQQLRKNVLKSAIDLFDTEDADFDLTSFKSQVNQCLEAFKPPKLQYSADAFTKNIIRQFGSGKVDENQITRLKTAHRNALRDVIEEVAKVGRSAKIDIENYFDLMQNNLLENVISVIEKDVELLKAQLNNKESAKQSLGEFKQALATL</sequence>
<dbReference type="InterPro" id="IPR045063">
    <property type="entry name" value="Dynamin_N"/>
</dbReference>
<dbReference type="InterPro" id="IPR027417">
    <property type="entry name" value="P-loop_NTPase"/>
</dbReference>
<comment type="caution">
    <text evidence="8">The sequence shown here is derived from an EMBL/GenBank/DDBJ whole genome shotgun (WGS) entry which is preliminary data.</text>
</comment>
<evidence type="ECO:0000313" key="9">
    <source>
        <dbReference type="Proteomes" id="UP001139238"/>
    </source>
</evidence>
<keyword evidence="4" id="KW-0342">GTP-binding</keyword>
<evidence type="ECO:0000256" key="4">
    <source>
        <dbReference type="ARBA" id="ARBA00023134"/>
    </source>
</evidence>
<dbReference type="Gene3D" id="3.40.50.300">
    <property type="entry name" value="P-loop containing nucleotide triphosphate hydrolases"/>
    <property type="match status" value="1"/>
</dbReference>
<comment type="subcellular location">
    <subcellularLocation>
        <location evidence="1">Membrane</location>
    </subcellularLocation>
</comment>
<dbReference type="GO" id="GO:0003924">
    <property type="term" value="F:GTPase activity"/>
    <property type="evidence" value="ECO:0007669"/>
    <property type="project" value="InterPro"/>
</dbReference>
<organism evidence="8 9">
    <name type="scientific">Moraxella tetraodonis</name>
    <dbReference type="NCBI Taxonomy" id="2767221"/>
    <lineage>
        <taxon>Bacteria</taxon>
        <taxon>Pseudomonadati</taxon>
        <taxon>Pseudomonadota</taxon>
        <taxon>Gammaproteobacteria</taxon>
        <taxon>Moraxellales</taxon>
        <taxon>Moraxellaceae</taxon>
        <taxon>Moraxella</taxon>
    </lineage>
</organism>
<dbReference type="Pfam" id="PF00350">
    <property type="entry name" value="Dynamin_N"/>
    <property type="match status" value="1"/>
</dbReference>
<dbReference type="AlphaFoldDB" id="A0A9X1UTB8"/>
<keyword evidence="9" id="KW-1185">Reference proteome</keyword>
<evidence type="ECO:0000256" key="3">
    <source>
        <dbReference type="ARBA" id="ARBA00022801"/>
    </source>
</evidence>
<feature type="coiled-coil region" evidence="6">
    <location>
        <begin position="721"/>
        <end position="748"/>
    </location>
</feature>
<evidence type="ECO:0000256" key="5">
    <source>
        <dbReference type="ARBA" id="ARBA00023136"/>
    </source>
</evidence>
<accession>A0A9X1UTB8</accession>
<keyword evidence="2" id="KW-0547">Nucleotide-binding</keyword>
<evidence type="ECO:0000256" key="1">
    <source>
        <dbReference type="ARBA" id="ARBA00004370"/>
    </source>
</evidence>
<evidence type="ECO:0000256" key="2">
    <source>
        <dbReference type="ARBA" id="ARBA00022741"/>
    </source>
</evidence>
<name>A0A9X1UTB8_9GAMM</name>
<keyword evidence="5" id="KW-0472">Membrane</keyword>
<keyword evidence="6" id="KW-0175">Coiled coil</keyword>
<dbReference type="GO" id="GO:0016020">
    <property type="term" value="C:membrane"/>
    <property type="evidence" value="ECO:0007669"/>
    <property type="project" value="UniProtKB-SubCell"/>
</dbReference>
<feature type="domain" description="Dynamin N-terminal" evidence="7">
    <location>
        <begin position="55"/>
        <end position="297"/>
    </location>
</feature>
<protein>
    <submittedName>
        <fullName evidence="8">Dynamin family protein</fullName>
    </submittedName>
</protein>
<evidence type="ECO:0000259" key="7">
    <source>
        <dbReference type="Pfam" id="PF00350"/>
    </source>
</evidence>
<dbReference type="PANTHER" id="PTHR10465">
    <property type="entry name" value="TRANSMEMBRANE GTPASE FZO1"/>
    <property type="match status" value="1"/>
</dbReference>
<dbReference type="Proteomes" id="UP001139238">
    <property type="component" value="Unassembled WGS sequence"/>
</dbReference>
<dbReference type="GO" id="GO:0005525">
    <property type="term" value="F:GTP binding"/>
    <property type="evidence" value="ECO:0007669"/>
    <property type="project" value="UniProtKB-KW"/>
</dbReference>
<proteinExistence type="predicted"/>
<dbReference type="RefSeq" id="WP_239743844.1">
    <property type="nucleotide sequence ID" value="NZ_JACSYB010000002.1"/>
</dbReference>
<gene>
    <name evidence="8" type="ORF">H9W84_10995</name>
</gene>
<dbReference type="InterPro" id="IPR027094">
    <property type="entry name" value="Mitofusin_fam"/>
</dbReference>
<dbReference type="EMBL" id="JACSYB010000002">
    <property type="protein sequence ID" value="MCG8148642.1"/>
    <property type="molecule type" value="Genomic_DNA"/>
</dbReference>
<reference evidence="8" key="1">
    <citation type="submission" date="2021-08" db="EMBL/GenBank/DDBJ databases">
        <title>Complete genome sequence of Moraxella sp strain PS-22.</title>
        <authorList>
            <person name="Das S.K."/>
        </authorList>
    </citation>
    <scope>NUCLEOTIDE SEQUENCE</scope>
    <source>
        <strain evidence="8">PS-22</strain>
    </source>
</reference>
<keyword evidence="3" id="KW-0378">Hydrolase</keyword>